<dbReference type="EMBL" id="SDRB02009280">
    <property type="protein sequence ID" value="THG08482.1"/>
    <property type="molecule type" value="Genomic_DNA"/>
</dbReference>
<dbReference type="PANTHER" id="PTHR34115:SF5">
    <property type="entry name" value="PROTEIN, PUTATIVE-RELATED"/>
    <property type="match status" value="1"/>
</dbReference>
<sequence length="341" mass="38973">MAALVKELAAAIVRETIQCGYYREYGGKMGRYLAEKWRQIDINPIMASYASANMGRSFSGGINVAFISSESYFLQQQLAPPTPRRHAIFIFLVPLLLKFLQLQCQGQVASQFETHPKTMFVAITSLIVYFFAYDAELRSSSTEDYGPVVISRVKEVSGLLCLLSFALVLFPDSARVILYLLYVLFLATKFVHCKLQMLWNWLHQRVIGRFPRERFVRRAPNRRFWFVTPASANGRYLLPLYQSEALFLDNFGNFFFSGDDSNAIVITLLAKSGQLSGETLVINNAETDLYDELIKNIGNEINYGPKNYPPVPESKEIVYEEKQIVSKLRHVLWSCLVIHIF</sequence>
<dbReference type="PANTHER" id="PTHR34115">
    <property type="entry name" value="PROTEIN, PUTATIVE-RELATED"/>
    <property type="match status" value="1"/>
</dbReference>
<dbReference type="Proteomes" id="UP000306102">
    <property type="component" value="Unassembled WGS sequence"/>
</dbReference>
<reference evidence="1 2" key="1">
    <citation type="journal article" date="2018" name="Proc. Natl. Acad. Sci. U.S.A.">
        <title>Draft genome sequence of Camellia sinensis var. sinensis provides insights into the evolution of the tea genome and tea quality.</title>
        <authorList>
            <person name="Wei C."/>
            <person name="Yang H."/>
            <person name="Wang S."/>
            <person name="Zhao J."/>
            <person name="Liu C."/>
            <person name="Gao L."/>
            <person name="Xia E."/>
            <person name="Lu Y."/>
            <person name="Tai Y."/>
            <person name="She G."/>
            <person name="Sun J."/>
            <person name="Cao H."/>
            <person name="Tong W."/>
            <person name="Gao Q."/>
            <person name="Li Y."/>
            <person name="Deng W."/>
            <person name="Jiang X."/>
            <person name="Wang W."/>
            <person name="Chen Q."/>
            <person name="Zhang S."/>
            <person name="Li H."/>
            <person name="Wu J."/>
            <person name="Wang P."/>
            <person name="Li P."/>
            <person name="Shi C."/>
            <person name="Zheng F."/>
            <person name="Jian J."/>
            <person name="Huang B."/>
            <person name="Shan D."/>
            <person name="Shi M."/>
            <person name="Fang C."/>
            <person name="Yue Y."/>
            <person name="Li F."/>
            <person name="Li D."/>
            <person name="Wei S."/>
            <person name="Han B."/>
            <person name="Jiang C."/>
            <person name="Yin Y."/>
            <person name="Xia T."/>
            <person name="Zhang Z."/>
            <person name="Bennetzen J.L."/>
            <person name="Zhao S."/>
            <person name="Wan X."/>
        </authorList>
    </citation>
    <scope>NUCLEOTIDE SEQUENCE [LARGE SCALE GENOMIC DNA]</scope>
    <source>
        <strain evidence="2">cv. Shuchazao</strain>
        <tissue evidence="1">Leaf</tissue>
    </source>
</reference>
<accession>A0A4S4DYF5</accession>
<proteinExistence type="predicted"/>
<name>A0A4S4DYF5_CAMSN</name>
<evidence type="ECO:0000313" key="1">
    <source>
        <dbReference type="EMBL" id="THG08482.1"/>
    </source>
</evidence>
<dbReference type="InterPro" id="IPR053258">
    <property type="entry name" value="Ca-permeable_cation_channel"/>
</dbReference>
<comment type="caution">
    <text evidence="1">The sequence shown here is derived from an EMBL/GenBank/DDBJ whole genome shotgun (WGS) entry which is preliminary data.</text>
</comment>
<gene>
    <name evidence="1" type="ORF">TEA_020869</name>
</gene>
<evidence type="ECO:0000313" key="2">
    <source>
        <dbReference type="Proteomes" id="UP000306102"/>
    </source>
</evidence>
<dbReference type="AlphaFoldDB" id="A0A4S4DYF5"/>
<protein>
    <submittedName>
        <fullName evidence="1">Uncharacterized protein</fullName>
    </submittedName>
</protein>
<organism evidence="1 2">
    <name type="scientific">Camellia sinensis var. sinensis</name>
    <name type="common">China tea</name>
    <dbReference type="NCBI Taxonomy" id="542762"/>
    <lineage>
        <taxon>Eukaryota</taxon>
        <taxon>Viridiplantae</taxon>
        <taxon>Streptophyta</taxon>
        <taxon>Embryophyta</taxon>
        <taxon>Tracheophyta</taxon>
        <taxon>Spermatophyta</taxon>
        <taxon>Magnoliopsida</taxon>
        <taxon>eudicotyledons</taxon>
        <taxon>Gunneridae</taxon>
        <taxon>Pentapetalae</taxon>
        <taxon>asterids</taxon>
        <taxon>Ericales</taxon>
        <taxon>Theaceae</taxon>
        <taxon>Camellia</taxon>
    </lineage>
</organism>
<keyword evidence="2" id="KW-1185">Reference proteome</keyword>